<evidence type="ECO:0000256" key="2">
    <source>
        <dbReference type="ARBA" id="ARBA00022679"/>
    </source>
</evidence>
<dbReference type="KEGG" id="pbf:CFX0092_A0515"/>
<keyword evidence="2" id="KW-0808">Transferase</keyword>
<accession>A0A160SYL1</accession>
<dbReference type="Proteomes" id="UP000215027">
    <property type="component" value="Chromosome I"/>
</dbReference>
<name>A0A160SYL1_9CHLR</name>
<keyword evidence="1 4" id="KW-0328">Glycosyltransferase</keyword>
<evidence type="ECO:0000256" key="1">
    <source>
        <dbReference type="ARBA" id="ARBA00022676"/>
    </source>
</evidence>
<dbReference type="CDD" id="cd06223">
    <property type="entry name" value="PRTases_typeI"/>
    <property type="match status" value="1"/>
</dbReference>
<sequence length="205" mass="22593">MVDKPQPMTPTSYDYSTRKGILPISWNDFHGLVKALAVAVAPWRPEIILPVLRGGAYPGALLAQILQVEVYPVRLSRRENDVVVHESPRWLVEPPPVVAGRRVLVVDEMCSTGETITLVRQRALALGAAEARAAVLYAHTWGVAVPDYIGLITDELVLNPWDREIFTDGAFRFHPEYVTALTQQGVAADSSLLVPTTQFIAQKVS</sequence>
<dbReference type="InterPro" id="IPR000836">
    <property type="entry name" value="PRTase_dom"/>
</dbReference>
<keyword evidence="5" id="KW-1185">Reference proteome</keyword>
<evidence type="ECO:0000259" key="3">
    <source>
        <dbReference type="Pfam" id="PF00156"/>
    </source>
</evidence>
<dbReference type="PANTHER" id="PTHR43363:SF1">
    <property type="entry name" value="HYPOXANTHINE-GUANINE PHOSPHORIBOSYLTRANSFERASE"/>
    <property type="match status" value="1"/>
</dbReference>
<gene>
    <name evidence="4" type="ORF">CFX0092_A0515</name>
</gene>
<dbReference type="Gene3D" id="3.40.50.2020">
    <property type="match status" value="1"/>
</dbReference>
<dbReference type="EMBL" id="LN890655">
    <property type="protein sequence ID" value="CUS02396.2"/>
    <property type="molecule type" value="Genomic_DNA"/>
</dbReference>
<dbReference type="Pfam" id="PF00156">
    <property type="entry name" value="Pribosyltran"/>
    <property type="match status" value="1"/>
</dbReference>
<feature type="domain" description="Phosphoribosyltransferase" evidence="3">
    <location>
        <begin position="42"/>
        <end position="154"/>
    </location>
</feature>
<proteinExistence type="predicted"/>
<protein>
    <submittedName>
        <fullName evidence="4">Phosphoribosyltransferase</fullName>
    </submittedName>
</protein>
<evidence type="ECO:0000313" key="4">
    <source>
        <dbReference type="EMBL" id="CUS02396.2"/>
    </source>
</evidence>
<reference evidence="4" key="1">
    <citation type="submission" date="2016-01" db="EMBL/GenBank/DDBJ databases">
        <authorList>
            <person name="Mcilroy J.S."/>
            <person name="Karst M S."/>
            <person name="Albertsen M."/>
        </authorList>
    </citation>
    <scope>NUCLEOTIDE SEQUENCE</scope>
    <source>
        <strain evidence="4">Cfx-K</strain>
    </source>
</reference>
<organism evidence="4 5">
    <name type="scientific">Candidatus Promineifilum breve</name>
    <dbReference type="NCBI Taxonomy" id="1806508"/>
    <lineage>
        <taxon>Bacteria</taxon>
        <taxon>Bacillati</taxon>
        <taxon>Chloroflexota</taxon>
        <taxon>Ardenticatenia</taxon>
        <taxon>Candidatus Promineifilales</taxon>
        <taxon>Candidatus Promineifilaceae</taxon>
        <taxon>Candidatus Promineifilum</taxon>
    </lineage>
</organism>
<evidence type="ECO:0000313" key="5">
    <source>
        <dbReference type="Proteomes" id="UP000215027"/>
    </source>
</evidence>
<dbReference type="GO" id="GO:0016757">
    <property type="term" value="F:glycosyltransferase activity"/>
    <property type="evidence" value="ECO:0007669"/>
    <property type="project" value="UniProtKB-KW"/>
</dbReference>
<dbReference type="InterPro" id="IPR029057">
    <property type="entry name" value="PRTase-like"/>
</dbReference>
<dbReference type="SUPFAM" id="SSF53271">
    <property type="entry name" value="PRTase-like"/>
    <property type="match status" value="1"/>
</dbReference>
<dbReference type="PANTHER" id="PTHR43363">
    <property type="entry name" value="HYPOXANTHINE PHOSPHORIBOSYLTRANSFERASE"/>
    <property type="match status" value="1"/>
</dbReference>
<dbReference type="AlphaFoldDB" id="A0A160SYL1"/>